<dbReference type="EMBL" id="JACHMX010000001">
    <property type="protein sequence ID" value="MBB5852303.1"/>
    <property type="molecule type" value="Genomic_DNA"/>
</dbReference>
<dbReference type="InterPro" id="IPR025085">
    <property type="entry name" value="pPIWI_RE_X"/>
</dbReference>
<accession>A0A841AZN8</accession>
<proteinExistence type="predicted"/>
<dbReference type="Proteomes" id="UP000580861">
    <property type="component" value="Unassembled WGS sequence"/>
</dbReference>
<name>A0A841AZN8_9PSEU</name>
<comment type="caution">
    <text evidence="5">The sequence shown here is derived from an EMBL/GenBank/DDBJ whole genome shotgun (WGS) entry which is preliminary data.</text>
</comment>
<feature type="domain" description="pPIWI-RE module N-terminal" evidence="3">
    <location>
        <begin position="14"/>
        <end position="425"/>
    </location>
</feature>
<organism evidence="5 6">
    <name type="scientific">Amycolatopsis umgeniensis</name>
    <dbReference type="NCBI Taxonomy" id="336628"/>
    <lineage>
        <taxon>Bacteria</taxon>
        <taxon>Bacillati</taxon>
        <taxon>Actinomycetota</taxon>
        <taxon>Actinomycetes</taxon>
        <taxon>Pseudonocardiales</taxon>
        <taxon>Pseudonocardiaceae</taxon>
        <taxon>Amycolatopsis</taxon>
    </lineage>
</organism>
<feature type="compositionally biased region" description="Basic and acidic residues" evidence="1">
    <location>
        <begin position="403"/>
        <end position="412"/>
    </location>
</feature>
<evidence type="ECO:0000259" key="4">
    <source>
        <dbReference type="Pfam" id="PF18157"/>
    </source>
</evidence>
<feature type="domain" description="pPIWI-RE RNaseH" evidence="2">
    <location>
        <begin position="633"/>
        <end position="931"/>
    </location>
</feature>
<feature type="region of interest" description="Disordered" evidence="1">
    <location>
        <begin position="388"/>
        <end position="412"/>
    </location>
</feature>
<evidence type="ECO:0000313" key="5">
    <source>
        <dbReference type="EMBL" id="MBB5852303.1"/>
    </source>
</evidence>
<dbReference type="Pfam" id="PF13032">
    <property type="entry name" value="RNaseH_pPIWI_RE"/>
    <property type="match status" value="1"/>
</dbReference>
<reference evidence="5 6" key="1">
    <citation type="submission" date="2020-08" db="EMBL/GenBank/DDBJ databases">
        <title>Sequencing the genomes of 1000 actinobacteria strains.</title>
        <authorList>
            <person name="Klenk H.-P."/>
        </authorList>
    </citation>
    <scope>NUCLEOTIDE SEQUENCE [LARGE SCALE GENOMIC DNA]</scope>
    <source>
        <strain evidence="5 6">DSM 45272</strain>
    </source>
</reference>
<evidence type="ECO:0000259" key="2">
    <source>
        <dbReference type="Pfam" id="PF13032"/>
    </source>
</evidence>
<dbReference type="InterPro" id="IPR024996">
    <property type="entry name" value="RNaseH_pPIWI_RE"/>
</dbReference>
<dbReference type="InterPro" id="IPR040496">
    <property type="entry name" value="MID_pPIWI_RE"/>
</dbReference>
<evidence type="ECO:0000259" key="3">
    <source>
        <dbReference type="Pfam" id="PF13111"/>
    </source>
</evidence>
<dbReference type="RefSeq" id="WP_221471095.1">
    <property type="nucleotide sequence ID" value="NZ_JACHMX010000001.1"/>
</dbReference>
<dbReference type="Pfam" id="PF13111">
    <property type="entry name" value="pPIWI_RE_X"/>
    <property type="match status" value="1"/>
</dbReference>
<sequence length="949" mass="104767">MTLAPRYTAIRRAAYETVADGDGLTVDFHNLQFPEALATHILDLVNLERTGRSRWQTPPTRRLDSLLQALDVRLGVLPRLVAEGEGPRTWLYCPEDAGEPLPVSILLRLLEFWIEELGSDHPDEANRVRDVLLAKPPVWQQEKKISLTRCGVSEGGTAQPDGPQYLLTTQHFARRIQELEPYDSGEQVLRFRSVARRSRQQGAELMSQPLFHDDKHGRWWFSVVATITLHTMPFHPRPRVHLHFGVRRWATHPDPKTGLVRLGYRRASAVYLRPVAPWLPGVPVSERYSVAHVAKLDDDLGWRQGDLAKLMERLALGTRSFPDPAGLLSDPERWFKGERGVDALIAYSSPMGEHGVGAGFMSHERSRLVEWAEQALLPDLARVSDLTRSELPANKPTNVRKGGSSERTAEGKAKLRLTRRTSLAALYTDWSGTPEFAARLMWRTDRTRDEAIVALAEVLGLEGDGGASEVSAQAHDRSGRGEPVVLRWRTRELVVTLSCLRMDNGLTESLGVSGEPAKGRADRAARALAKRRADMGEFLAKNGADAAVPSVALVEIHGRTVFRGRNDPKFALRLGAADSGVVTQFITSPGSSHAEKTLPAAAESSWVDALRQLGATVVPRTDIPAGLPVGTQYLAVWTATKARGSTARSAKGKFPVAVLVRPGAGGPGEILAWDAEAVEGMGAWIAYPRYLARLPALAAVSEHDLADDSEHEESWFDWPRTRDEQRSATEEFLHRVLSSDEIRGIPTVVLVDAQNIRNLWTWVQDGQVRRDLIRTGVAPAGRPNPWLRLVRIRTGERRETPQWWGLADGDGVNGLPANLWTSAAAENDRIFYSTTPKASTAQSSAVGAHKLQNRPIRLGDRVDLPTIDIDKPAWNPGLVEIAVLSHNRDEDDPHALAMAVHQLRQAPDYRDALSSPLPLHLAKKAQEYILPMRNADDAPDSSATEAPVT</sequence>
<keyword evidence="6" id="KW-1185">Reference proteome</keyword>
<evidence type="ECO:0000256" key="1">
    <source>
        <dbReference type="SAM" id="MobiDB-lite"/>
    </source>
</evidence>
<dbReference type="Pfam" id="PF18157">
    <property type="entry name" value="MID_pPIWI_RE"/>
    <property type="match status" value="1"/>
</dbReference>
<evidence type="ECO:0000313" key="6">
    <source>
        <dbReference type="Proteomes" id="UP000580861"/>
    </source>
</evidence>
<gene>
    <name evidence="5" type="ORF">HDA45_002390</name>
</gene>
<protein>
    <recommendedName>
        <fullName evidence="7">DUF3893 domain-containing protein</fullName>
    </recommendedName>
</protein>
<dbReference type="AlphaFoldDB" id="A0A841AZN8"/>
<evidence type="ECO:0008006" key="7">
    <source>
        <dbReference type="Google" id="ProtNLM"/>
    </source>
</evidence>
<feature type="domain" description="Prokaryotic pPIWI-RE MID" evidence="4">
    <location>
        <begin position="487"/>
        <end position="619"/>
    </location>
</feature>